<reference evidence="2" key="1">
    <citation type="submission" date="2023-09" db="EMBL/GenBank/DDBJ databases">
        <title>Flavobacterium sp. 20NA77.7 isolated from freshwater.</title>
        <authorList>
            <person name="Le V."/>
            <person name="Ko S.-R."/>
            <person name="Ahn C.-Y."/>
            <person name="Oh H.-M."/>
        </authorList>
    </citation>
    <scope>NUCLEOTIDE SEQUENCE</scope>
    <source>
        <strain evidence="2">20NA77.7</strain>
    </source>
</reference>
<protein>
    <submittedName>
        <fullName evidence="2">DUF695 domain-containing protein</fullName>
    </submittedName>
</protein>
<name>A0ABY9R779_9FLAO</name>
<dbReference type="EMBL" id="CP133721">
    <property type="protein sequence ID" value="WMW77102.1"/>
    <property type="molecule type" value="Genomic_DNA"/>
</dbReference>
<evidence type="ECO:0000313" key="3">
    <source>
        <dbReference type="Proteomes" id="UP001180481"/>
    </source>
</evidence>
<feature type="domain" description="DUF695" evidence="1">
    <location>
        <begin position="32"/>
        <end position="146"/>
    </location>
</feature>
<evidence type="ECO:0000259" key="1">
    <source>
        <dbReference type="Pfam" id="PF05117"/>
    </source>
</evidence>
<organism evidence="2 3">
    <name type="scientific">Flavobacterium nakdongensis</name>
    <dbReference type="NCBI Taxonomy" id="3073563"/>
    <lineage>
        <taxon>Bacteria</taxon>
        <taxon>Pseudomonadati</taxon>
        <taxon>Bacteroidota</taxon>
        <taxon>Flavobacteriia</taxon>
        <taxon>Flavobacteriales</taxon>
        <taxon>Flavobacteriaceae</taxon>
        <taxon>Flavobacterium</taxon>
    </lineage>
</organism>
<dbReference type="Pfam" id="PF05117">
    <property type="entry name" value="DUF695"/>
    <property type="match status" value="1"/>
</dbReference>
<keyword evidence="3" id="KW-1185">Reference proteome</keyword>
<dbReference type="Proteomes" id="UP001180481">
    <property type="component" value="Chromosome"/>
</dbReference>
<evidence type="ECO:0000313" key="2">
    <source>
        <dbReference type="EMBL" id="WMW77102.1"/>
    </source>
</evidence>
<dbReference type="RefSeq" id="WP_309531486.1">
    <property type="nucleotide sequence ID" value="NZ_CP133721.1"/>
</dbReference>
<gene>
    <name evidence="2" type="ORF">RF683_06275</name>
</gene>
<dbReference type="InterPro" id="IPR016097">
    <property type="entry name" value="DUF695"/>
</dbReference>
<proteinExistence type="predicted"/>
<accession>A0ABY9R779</accession>
<sequence>MSEEREFRVIIPEEEYQIIEFRQKGLLGIGVVNLNLVKFEPKKVFSWHCSIMIDFENFIENGMPTNEDVLKAEKFEDYLDKNIKGENKEKPNALFLGRITWNKTRELTWRVFDPELTNGFLNKIIEEKNYPFQFDYRIDDDEEWKLADWQLKNIMKE</sequence>